<dbReference type="AlphaFoldDB" id="A0A0B8PEY9"/>
<reference evidence="2 3" key="1">
    <citation type="submission" date="2015-01" db="EMBL/GenBank/DDBJ databases">
        <title>Vibrio sp. C5 JCM 19232 whole genome shotgun sequence.</title>
        <authorList>
            <person name="Sawabe T."/>
            <person name="Meirelles P."/>
            <person name="Feng G."/>
            <person name="Sayaka M."/>
            <person name="Hattori M."/>
            <person name="Ohkuma M."/>
        </authorList>
    </citation>
    <scope>NUCLEOTIDE SEQUENCE [LARGE SCALE GENOMIC DNA]</scope>
    <source>
        <strain evidence="2 3">JCM19232</strain>
    </source>
</reference>
<feature type="signal peptide" evidence="1">
    <location>
        <begin position="1"/>
        <end position="22"/>
    </location>
</feature>
<dbReference type="SUPFAM" id="SSF47781">
    <property type="entry name" value="RuvA domain 2-like"/>
    <property type="match status" value="1"/>
</dbReference>
<dbReference type="InterPro" id="IPR051675">
    <property type="entry name" value="Endo/Exo/Phosphatase_dom_1"/>
</dbReference>
<dbReference type="Pfam" id="PF12836">
    <property type="entry name" value="HHH_3"/>
    <property type="match status" value="1"/>
</dbReference>
<evidence type="ECO:0000313" key="3">
    <source>
        <dbReference type="Proteomes" id="UP000031670"/>
    </source>
</evidence>
<dbReference type="PANTHER" id="PTHR21180:SF32">
    <property type="entry name" value="ENDONUCLEASE_EXONUCLEASE_PHOSPHATASE FAMILY DOMAIN-CONTAINING PROTEIN 1"/>
    <property type="match status" value="1"/>
</dbReference>
<dbReference type="InterPro" id="IPR010994">
    <property type="entry name" value="RuvA_2-like"/>
</dbReference>
<dbReference type="NCBIfam" id="TIGR00426">
    <property type="entry name" value="competence protein ComEA helix-hairpin-helix repeat region"/>
    <property type="match status" value="1"/>
</dbReference>
<accession>A0A0B8PEY9</accession>
<protein>
    <submittedName>
        <fullName evidence="2">DNA uptake protein</fullName>
    </submittedName>
</protein>
<name>A0A0B8PEY9_9VIBR</name>
<gene>
    <name evidence="2" type="ORF">JCM19232_3159</name>
</gene>
<keyword evidence="1" id="KW-0732">Signal</keyword>
<sequence>MSRVIPTILTLLMMLSPTALLAAENSEPMRDNGEYAGIEIRVNINTATSEELAAMLLGIGQKKAEHIVAFRELHGEFKTADDLKLVKGIGQATVDKNRERIEL</sequence>
<dbReference type="PANTHER" id="PTHR21180">
    <property type="entry name" value="ENDONUCLEASE/EXONUCLEASE/PHOSPHATASE FAMILY DOMAIN-CONTAINING PROTEIN 1"/>
    <property type="match status" value="1"/>
</dbReference>
<dbReference type="Proteomes" id="UP000031670">
    <property type="component" value="Unassembled WGS sequence"/>
</dbReference>
<dbReference type="GO" id="GO:0015627">
    <property type="term" value="C:type II protein secretion system complex"/>
    <property type="evidence" value="ECO:0007669"/>
    <property type="project" value="TreeGrafter"/>
</dbReference>
<dbReference type="EMBL" id="BBSA01000015">
    <property type="protein sequence ID" value="GAM64866.1"/>
    <property type="molecule type" value="Genomic_DNA"/>
</dbReference>
<organism evidence="2 3">
    <name type="scientific">Vibrio ishigakensis</name>
    <dbReference type="NCBI Taxonomy" id="1481914"/>
    <lineage>
        <taxon>Bacteria</taxon>
        <taxon>Pseudomonadati</taxon>
        <taxon>Pseudomonadota</taxon>
        <taxon>Gammaproteobacteria</taxon>
        <taxon>Vibrionales</taxon>
        <taxon>Vibrionaceae</taxon>
        <taxon>Vibrio</taxon>
    </lineage>
</organism>
<comment type="caution">
    <text evidence="2">The sequence shown here is derived from an EMBL/GenBank/DDBJ whole genome shotgun (WGS) entry which is preliminary data.</text>
</comment>
<dbReference type="InterPro" id="IPR004509">
    <property type="entry name" value="Competence_ComEA_HhH"/>
</dbReference>
<reference evidence="2 3" key="2">
    <citation type="submission" date="2015-01" db="EMBL/GenBank/DDBJ databases">
        <authorList>
            <consortium name="NBRP consortium"/>
            <person name="Sawabe T."/>
            <person name="Meirelles P."/>
            <person name="Feng G."/>
            <person name="Sayaka M."/>
            <person name="Hattori M."/>
            <person name="Ohkuma M."/>
        </authorList>
    </citation>
    <scope>NUCLEOTIDE SEQUENCE [LARGE SCALE GENOMIC DNA]</scope>
    <source>
        <strain evidence="2 3">JCM19232</strain>
    </source>
</reference>
<dbReference type="GO" id="GO:0015628">
    <property type="term" value="P:protein secretion by the type II secretion system"/>
    <property type="evidence" value="ECO:0007669"/>
    <property type="project" value="TreeGrafter"/>
</dbReference>
<evidence type="ECO:0000313" key="2">
    <source>
        <dbReference type="EMBL" id="GAM64866.1"/>
    </source>
</evidence>
<evidence type="ECO:0000256" key="1">
    <source>
        <dbReference type="SAM" id="SignalP"/>
    </source>
</evidence>
<proteinExistence type="predicted"/>
<dbReference type="Gene3D" id="1.10.150.280">
    <property type="entry name" value="AF1531-like domain"/>
    <property type="match status" value="1"/>
</dbReference>
<feature type="chain" id="PRO_5002122129" evidence="1">
    <location>
        <begin position="23"/>
        <end position="103"/>
    </location>
</feature>